<dbReference type="OMA" id="RAYEHIQ"/>
<dbReference type="STRING" id="77044.A0A1W2TAN8"/>
<dbReference type="PANTHER" id="PTHR46972:SF1">
    <property type="entry name" value="FAD DEPENDENT OXIDOREDUCTASE DOMAIN-CONTAINING PROTEIN"/>
    <property type="match status" value="1"/>
</dbReference>
<organism evidence="8">
    <name type="scientific">Rosellinia necatrix</name>
    <name type="common">White root-rot fungus</name>
    <dbReference type="NCBI Taxonomy" id="77044"/>
    <lineage>
        <taxon>Eukaryota</taxon>
        <taxon>Fungi</taxon>
        <taxon>Dikarya</taxon>
        <taxon>Ascomycota</taxon>
        <taxon>Pezizomycotina</taxon>
        <taxon>Sordariomycetes</taxon>
        <taxon>Xylariomycetidae</taxon>
        <taxon>Xylariales</taxon>
        <taxon>Xylariaceae</taxon>
        <taxon>Rosellinia</taxon>
    </lineage>
</organism>
<evidence type="ECO:0000256" key="6">
    <source>
        <dbReference type="SAM" id="MobiDB-lite"/>
    </source>
</evidence>
<dbReference type="PANTHER" id="PTHR46972">
    <property type="entry name" value="MONOOXYGENASE ASQM-RELATED"/>
    <property type="match status" value="1"/>
</dbReference>
<keyword evidence="5" id="KW-0503">Monooxygenase</keyword>
<keyword evidence="3" id="KW-0274">FAD</keyword>
<dbReference type="GO" id="GO:0004497">
    <property type="term" value="F:monooxygenase activity"/>
    <property type="evidence" value="ECO:0007669"/>
    <property type="project" value="UniProtKB-KW"/>
</dbReference>
<dbReference type="OrthoDB" id="655030at2759"/>
<evidence type="ECO:0000256" key="1">
    <source>
        <dbReference type="ARBA" id="ARBA00005179"/>
    </source>
</evidence>
<dbReference type="SUPFAM" id="SSF51905">
    <property type="entry name" value="FAD/NAD(P)-binding domain"/>
    <property type="match status" value="1"/>
</dbReference>
<protein>
    <submittedName>
        <fullName evidence="8">Putative tetracycline resistance protein</fullName>
    </submittedName>
</protein>
<feature type="region of interest" description="Disordered" evidence="6">
    <location>
        <begin position="257"/>
        <end position="280"/>
    </location>
</feature>
<dbReference type="PRINTS" id="PR00420">
    <property type="entry name" value="RNGMNOXGNASE"/>
</dbReference>
<dbReference type="Gene3D" id="3.50.50.60">
    <property type="entry name" value="FAD/NAD(P)-binding domain"/>
    <property type="match status" value="1"/>
</dbReference>
<comment type="pathway">
    <text evidence="1">Secondary metabolite biosynthesis.</text>
</comment>
<evidence type="ECO:0000256" key="2">
    <source>
        <dbReference type="ARBA" id="ARBA00022630"/>
    </source>
</evidence>
<feature type="compositionally biased region" description="Low complexity" evidence="6">
    <location>
        <begin position="326"/>
        <end position="336"/>
    </location>
</feature>
<feature type="domain" description="FAD-binding" evidence="7">
    <location>
        <begin position="8"/>
        <end position="186"/>
    </location>
</feature>
<sequence length="462" mass="48312">MSPTKPAPIAIVGGGPCGLTLARLLERAGLEYVVFERDASADAAHGQQGGTLDLHPGTGQAALAAAGLTAEFEAAARREAAVLTVQDSLGGHFYRHHSPDDGRRGTAADRPEIDRAQLRAILLASVPAARVRWGKALRAVEREGDGDGDGDGAAGCVLRFADGSAEKGFRLVVGADGAWSKVRPLITPAKPKYSGKTFFEGRISHANPQYAAAQALAGPGNSLAIGAGRALVVQQMADRTYRVYAGLEEPDIDALTRPDGGVLHFPSPSPSSSSPSAADAEDAARAALLARFDGWAPHLRRFIECAEGPWRVWPLHTFSEETYTHTHTTTATTTTTPAEGSESGGWKRARGVVLLGDAAHVTLPNGEGVNAAMLDALRLCEFLVAEIGAGSGSGSDSGGEFDPRADGDAVERAIVRYEDDMLPRAREHVADGVAMGDVMYAPDGAERMIAMFASFAEQAGQA</sequence>
<dbReference type="EMBL" id="DF977474">
    <property type="protein sequence ID" value="GAP82443.2"/>
    <property type="molecule type" value="Genomic_DNA"/>
</dbReference>
<dbReference type="InterPro" id="IPR002938">
    <property type="entry name" value="FAD-bd"/>
</dbReference>
<gene>
    <name evidence="8" type="ORF">SAMD00023353_2901130</name>
</gene>
<evidence type="ECO:0000313" key="9">
    <source>
        <dbReference type="Proteomes" id="UP000054516"/>
    </source>
</evidence>
<dbReference type="Proteomes" id="UP000054516">
    <property type="component" value="Unassembled WGS sequence"/>
</dbReference>
<evidence type="ECO:0000256" key="4">
    <source>
        <dbReference type="ARBA" id="ARBA00023002"/>
    </source>
</evidence>
<keyword evidence="4" id="KW-0560">Oxidoreductase</keyword>
<feature type="region of interest" description="Disordered" evidence="6">
    <location>
        <begin position="326"/>
        <end position="345"/>
    </location>
</feature>
<dbReference type="Pfam" id="PF01494">
    <property type="entry name" value="FAD_binding_3"/>
    <property type="match status" value="2"/>
</dbReference>
<evidence type="ECO:0000259" key="7">
    <source>
        <dbReference type="Pfam" id="PF01494"/>
    </source>
</evidence>
<dbReference type="InterPro" id="IPR036188">
    <property type="entry name" value="FAD/NAD-bd_sf"/>
</dbReference>
<dbReference type="AlphaFoldDB" id="A0A1W2TAN8"/>
<proteinExistence type="predicted"/>
<keyword evidence="9" id="KW-1185">Reference proteome</keyword>
<keyword evidence="2" id="KW-0285">Flavoprotein</keyword>
<feature type="domain" description="FAD-binding" evidence="7">
    <location>
        <begin position="351"/>
        <end position="388"/>
    </location>
</feature>
<accession>A0A1W2TAN8</accession>
<evidence type="ECO:0000256" key="3">
    <source>
        <dbReference type="ARBA" id="ARBA00022827"/>
    </source>
</evidence>
<dbReference type="GO" id="GO:0071949">
    <property type="term" value="F:FAD binding"/>
    <property type="evidence" value="ECO:0007669"/>
    <property type="project" value="InterPro"/>
</dbReference>
<evidence type="ECO:0000313" key="8">
    <source>
        <dbReference type="EMBL" id="GAP82443.2"/>
    </source>
</evidence>
<name>A0A1W2TAN8_ROSNE</name>
<reference evidence="8" key="1">
    <citation type="submission" date="2016-03" db="EMBL/GenBank/DDBJ databases">
        <title>Draft genome sequence of Rosellinia necatrix.</title>
        <authorList>
            <person name="Kanematsu S."/>
        </authorList>
    </citation>
    <scope>NUCLEOTIDE SEQUENCE [LARGE SCALE GENOMIC DNA]</scope>
    <source>
        <strain evidence="8">W97</strain>
    </source>
</reference>
<evidence type="ECO:0000256" key="5">
    <source>
        <dbReference type="ARBA" id="ARBA00023033"/>
    </source>
</evidence>